<accession>H0E1V5</accession>
<keyword evidence="1" id="KW-1133">Transmembrane helix</keyword>
<keyword evidence="3" id="KW-1185">Reference proteome</keyword>
<protein>
    <submittedName>
        <fullName evidence="2">Uncharacterized protein</fullName>
    </submittedName>
</protein>
<dbReference type="EMBL" id="AGUD01000033">
    <property type="protein sequence ID" value="EHN12347.1"/>
    <property type="molecule type" value="Genomic_DNA"/>
</dbReference>
<dbReference type="AlphaFoldDB" id="H0E1V5"/>
<proteinExistence type="predicted"/>
<feature type="transmembrane region" description="Helical" evidence="1">
    <location>
        <begin position="12"/>
        <end position="41"/>
    </location>
</feature>
<reference evidence="2 3" key="1">
    <citation type="journal article" date="2013" name="Biodegradation">
        <title>Quantitative proteomic analysis of ibuprofen-degrading Patulibacter sp. strain I11.</title>
        <authorList>
            <person name="Almeida B."/>
            <person name="Kjeldal H."/>
            <person name="Lolas I."/>
            <person name="Knudsen A.D."/>
            <person name="Carvalho G."/>
            <person name="Nielsen K.L."/>
            <person name="Barreto Crespo M.T."/>
            <person name="Stensballe A."/>
            <person name="Nielsen J.L."/>
        </authorList>
    </citation>
    <scope>NUCLEOTIDE SEQUENCE [LARGE SCALE GENOMIC DNA]</scope>
    <source>
        <strain evidence="2 3">I11</strain>
    </source>
</reference>
<dbReference type="Proteomes" id="UP000005143">
    <property type="component" value="Unassembled WGS sequence"/>
</dbReference>
<evidence type="ECO:0000313" key="3">
    <source>
        <dbReference type="Proteomes" id="UP000005143"/>
    </source>
</evidence>
<gene>
    <name evidence="2" type="ORF">PAI11_07670</name>
</gene>
<organism evidence="2 3">
    <name type="scientific">Patulibacter medicamentivorans</name>
    <dbReference type="NCBI Taxonomy" id="1097667"/>
    <lineage>
        <taxon>Bacteria</taxon>
        <taxon>Bacillati</taxon>
        <taxon>Actinomycetota</taxon>
        <taxon>Thermoleophilia</taxon>
        <taxon>Solirubrobacterales</taxon>
        <taxon>Patulibacteraceae</taxon>
        <taxon>Patulibacter</taxon>
    </lineage>
</organism>
<dbReference type="RefSeq" id="WP_007571108.1">
    <property type="nucleotide sequence ID" value="NZ_AGUD01000033.1"/>
</dbReference>
<sequence length="59" mass="6290">MGLIYSVTFSVLVWMVLWALGFKVMDATMIAVGIILIATMVNRALSYLPGRGGPDANGS</sequence>
<evidence type="ECO:0000313" key="2">
    <source>
        <dbReference type="EMBL" id="EHN12347.1"/>
    </source>
</evidence>
<comment type="caution">
    <text evidence="2">The sequence shown here is derived from an EMBL/GenBank/DDBJ whole genome shotgun (WGS) entry which is preliminary data.</text>
</comment>
<keyword evidence="1" id="KW-0812">Transmembrane</keyword>
<name>H0E1V5_9ACTN</name>
<keyword evidence="1" id="KW-0472">Membrane</keyword>
<evidence type="ECO:0000256" key="1">
    <source>
        <dbReference type="SAM" id="Phobius"/>
    </source>
</evidence>
<dbReference type="OrthoDB" id="5245020at2"/>